<comment type="caution">
    <text evidence="1">The sequence shown here is derived from an EMBL/GenBank/DDBJ whole genome shotgun (WGS) entry which is preliminary data.</text>
</comment>
<protein>
    <submittedName>
        <fullName evidence="1">Uncharacterized protein</fullName>
    </submittedName>
</protein>
<name>A0A1F7YXN0_9BACT</name>
<dbReference type="Proteomes" id="UP000178870">
    <property type="component" value="Unassembled WGS sequence"/>
</dbReference>
<dbReference type="EMBL" id="MGGP01000018">
    <property type="protein sequence ID" value="OGM32083.1"/>
    <property type="molecule type" value="Genomic_DNA"/>
</dbReference>
<accession>A0A1F7YXN0</accession>
<dbReference type="AlphaFoldDB" id="A0A1F7YXN0"/>
<proteinExistence type="predicted"/>
<evidence type="ECO:0000313" key="2">
    <source>
        <dbReference type="Proteomes" id="UP000178870"/>
    </source>
</evidence>
<gene>
    <name evidence="1" type="ORF">A2803_00765</name>
</gene>
<organism evidence="1 2">
    <name type="scientific">Candidatus Woesebacteria bacterium RIFCSPHIGHO2_01_FULL_44_21</name>
    <dbReference type="NCBI Taxonomy" id="1802503"/>
    <lineage>
        <taxon>Bacteria</taxon>
        <taxon>Candidatus Woeseibacteriota</taxon>
    </lineage>
</organism>
<sequence length="145" mass="17095">MPEIPFIRKLAEQRQLRYESETEERIILKSAPLWVLIEDQARNLTRDEKAHIDKLDPEAQRVETLRVVIDKLLPEVDESKEIYSRSFRRDVLAFGIICLSEKRPLREVAKTVEISWQEYVRVFRQTELDIAYGLVNSLTGKPNRT</sequence>
<evidence type="ECO:0000313" key="1">
    <source>
        <dbReference type="EMBL" id="OGM32083.1"/>
    </source>
</evidence>
<reference evidence="1 2" key="1">
    <citation type="journal article" date="2016" name="Nat. Commun.">
        <title>Thousands of microbial genomes shed light on interconnected biogeochemical processes in an aquifer system.</title>
        <authorList>
            <person name="Anantharaman K."/>
            <person name="Brown C.T."/>
            <person name="Hug L.A."/>
            <person name="Sharon I."/>
            <person name="Castelle C.J."/>
            <person name="Probst A.J."/>
            <person name="Thomas B.C."/>
            <person name="Singh A."/>
            <person name="Wilkins M.J."/>
            <person name="Karaoz U."/>
            <person name="Brodie E.L."/>
            <person name="Williams K.H."/>
            <person name="Hubbard S.S."/>
            <person name="Banfield J.F."/>
        </authorList>
    </citation>
    <scope>NUCLEOTIDE SEQUENCE [LARGE SCALE GENOMIC DNA]</scope>
</reference>